<keyword evidence="2" id="KW-1185">Reference proteome</keyword>
<dbReference type="Proteomes" id="UP000799291">
    <property type="component" value="Unassembled WGS sequence"/>
</dbReference>
<proteinExistence type="predicted"/>
<name>A0A6G1IE49_9PLEO</name>
<dbReference type="AlphaFoldDB" id="A0A6G1IE49"/>
<protein>
    <submittedName>
        <fullName evidence="1">Uncharacterized protein</fullName>
    </submittedName>
</protein>
<evidence type="ECO:0000313" key="2">
    <source>
        <dbReference type="Proteomes" id="UP000799291"/>
    </source>
</evidence>
<sequence length="168" mass="18895">MDWHGWGIADALRGLGVSDKVVDDDDGKMLVAWMHHGPAYEGSHWNDVQGKPYKYKGKEYKYTDAHFICAVNDEEGVILALDLKGPEHVVSWPVSQLPSLRSGSNIMHGVWKSMLEGRPADSLRYYGVVGITNPDTKRIVVRAVEIPPDDLIKEWPGDFHRRGCWGQV</sequence>
<accession>A0A6G1IE49</accession>
<evidence type="ECO:0000313" key="1">
    <source>
        <dbReference type="EMBL" id="KAF2676179.1"/>
    </source>
</evidence>
<reference evidence="1" key="1">
    <citation type="journal article" date="2020" name="Stud. Mycol.">
        <title>101 Dothideomycetes genomes: a test case for predicting lifestyles and emergence of pathogens.</title>
        <authorList>
            <person name="Haridas S."/>
            <person name="Albert R."/>
            <person name="Binder M."/>
            <person name="Bloem J."/>
            <person name="Labutti K."/>
            <person name="Salamov A."/>
            <person name="Andreopoulos B."/>
            <person name="Baker S."/>
            <person name="Barry K."/>
            <person name="Bills G."/>
            <person name="Bluhm B."/>
            <person name="Cannon C."/>
            <person name="Castanera R."/>
            <person name="Culley D."/>
            <person name="Daum C."/>
            <person name="Ezra D."/>
            <person name="Gonzalez J."/>
            <person name="Henrissat B."/>
            <person name="Kuo A."/>
            <person name="Liang C."/>
            <person name="Lipzen A."/>
            <person name="Lutzoni F."/>
            <person name="Magnuson J."/>
            <person name="Mondo S."/>
            <person name="Nolan M."/>
            <person name="Ohm R."/>
            <person name="Pangilinan J."/>
            <person name="Park H.-J."/>
            <person name="Ramirez L."/>
            <person name="Alfaro M."/>
            <person name="Sun H."/>
            <person name="Tritt A."/>
            <person name="Yoshinaga Y."/>
            <person name="Zwiers L.-H."/>
            <person name="Turgeon B."/>
            <person name="Goodwin S."/>
            <person name="Spatafora J."/>
            <person name="Crous P."/>
            <person name="Grigoriev I."/>
        </authorList>
    </citation>
    <scope>NUCLEOTIDE SEQUENCE</scope>
    <source>
        <strain evidence="1">CBS 122367</strain>
    </source>
</reference>
<organism evidence="1 2">
    <name type="scientific">Lentithecium fluviatile CBS 122367</name>
    <dbReference type="NCBI Taxonomy" id="1168545"/>
    <lineage>
        <taxon>Eukaryota</taxon>
        <taxon>Fungi</taxon>
        <taxon>Dikarya</taxon>
        <taxon>Ascomycota</taxon>
        <taxon>Pezizomycotina</taxon>
        <taxon>Dothideomycetes</taxon>
        <taxon>Pleosporomycetidae</taxon>
        <taxon>Pleosporales</taxon>
        <taxon>Massarineae</taxon>
        <taxon>Lentitheciaceae</taxon>
        <taxon>Lentithecium</taxon>
    </lineage>
</organism>
<dbReference type="EMBL" id="MU005638">
    <property type="protein sequence ID" value="KAF2676179.1"/>
    <property type="molecule type" value="Genomic_DNA"/>
</dbReference>
<gene>
    <name evidence="1" type="ORF">K458DRAFT_192781</name>
</gene>